<evidence type="ECO:0000313" key="2">
    <source>
        <dbReference type="EMBL" id="CAG9138015.1"/>
    </source>
</evidence>
<dbReference type="Proteomes" id="UP000653454">
    <property type="component" value="Unassembled WGS sequence"/>
</dbReference>
<protein>
    <submittedName>
        <fullName evidence="2">(diamondback moth) hypothetical protein</fullName>
    </submittedName>
</protein>
<evidence type="ECO:0000313" key="3">
    <source>
        <dbReference type="Proteomes" id="UP000653454"/>
    </source>
</evidence>
<keyword evidence="3" id="KW-1185">Reference proteome</keyword>
<gene>
    <name evidence="2" type="ORF">PLXY2_LOCUS16265</name>
</gene>
<dbReference type="AlphaFoldDB" id="A0A8S4GAE6"/>
<name>A0A8S4GAE6_PLUXY</name>
<proteinExistence type="predicted"/>
<feature type="region of interest" description="Disordered" evidence="1">
    <location>
        <begin position="183"/>
        <end position="204"/>
    </location>
</feature>
<feature type="compositionally biased region" description="Polar residues" evidence="1">
    <location>
        <begin position="183"/>
        <end position="200"/>
    </location>
</feature>
<reference evidence="2" key="1">
    <citation type="submission" date="2020-11" db="EMBL/GenBank/DDBJ databases">
        <authorList>
            <person name="Whiteford S."/>
        </authorList>
    </citation>
    <scope>NUCLEOTIDE SEQUENCE</scope>
</reference>
<accession>A0A8S4GAE6</accession>
<sequence length="251" mass="28330">MDDESLVRICKSAFKPKIIENSKNLLFDSVSTTSRKITRKRDGKSERDLEDIITLIRETAVEKLPIFVARDLQNLPPVSFDHVDVTKLLKDIVLMQKEIKCLKDQYVTSESFDLVKRDLENLKHASIVNNFPCTSYVNSRRGAFLDGYSYDSGPMGLQTENVCANLISENSNNKITDLPTQQQLSHSHQPCAQQQPTSLAQRPAVTEKTIDVTTADGNSSHSYADVSVSPQEVWHSLDVHQSEFSHFDKFV</sequence>
<dbReference type="EMBL" id="CAJHNJ030000479">
    <property type="protein sequence ID" value="CAG9138015.1"/>
    <property type="molecule type" value="Genomic_DNA"/>
</dbReference>
<comment type="caution">
    <text evidence="2">The sequence shown here is derived from an EMBL/GenBank/DDBJ whole genome shotgun (WGS) entry which is preliminary data.</text>
</comment>
<organism evidence="2 3">
    <name type="scientific">Plutella xylostella</name>
    <name type="common">Diamondback moth</name>
    <name type="synonym">Plutella maculipennis</name>
    <dbReference type="NCBI Taxonomy" id="51655"/>
    <lineage>
        <taxon>Eukaryota</taxon>
        <taxon>Metazoa</taxon>
        <taxon>Ecdysozoa</taxon>
        <taxon>Arthropoda</taxon>
        <taxon>Hexapoda</taxon>
        <taxon>Insecta</taxon>
        <taxon>Pterygota</taxon>
        <taxon>Neoptera</taxon>
        <taxon>Endopterygota</taxon>
        <taxon>Lepidoptera</taxon>
        <taxon>Glossata</taxon>
        <taxon>Ditrysia</taxon>
        <taxon>Yponomeutoidea</taxon>
        <taxon>Plutellidae</taxon>
        <taxon>Plutella</taxon>
    </lineage>
</organism>
<evidence type="ECO:0000256" key="1">
    <source>
        <dbReference type="SAM" id="MobiDB-lite"/>
    </source>
</evidence>